<feature type="compositionally biased region" description="Polar residues" evidence="1">
    <location>
        <begin position="1"/>
        <end position="11"/>
    </location>
</feature>
<gene>
    <name evidence="3" type="ORF">DH2020_013640</name>
</gene>
<evidence type="ECO:0000256" key="1">
    <source>
        <dbReference type="SAM" id="MobiDB-lite"/>
    </source>
</evidence>
<feature type="domain" description="PPM-type phosphatase" evidence="2">
    <location>
        <begin position="62"/>
        <end position="399"/>
    </location>
</feature>
<dbReference type="PANTHER" id="PTHR13832:SF699">
    <property type="entry name" value="INTEGRIN-LINKED KINASE-ASSOCIATED SERINE_THREONINE PHOSPHATASE 2C"/>
    <property type="match status" value="1"/>
</dbReference>
<feature type="compositionally biased region" description="Polar residues" evidence="1">
    <location>
        <begin position="41"/>
        <end position="54"/>
    </location>
</feature>
<proteinExistence type="predicted"/>
<keyword evidence="4" id="KW-1185">Reference proteome</keyword>
<accession>A0ABR0X463</accession>
<evidence type="ECO:0000259" key="2">
    <source>
        <dbReference type="PROSITE" id="PS51746"/>
    </source>
</evidence>
<dbReference type="SUPFAM" id="SSF81606">
    <property type="entry name" value="PP2C-like"/>
    <property type="match status" value="1"/>
</dbReference>
<reference evidence="3 4" key="1">
    <citation type="journal article" date="2021" name="Comput. Struct. Biotechnol. J.">
        <title>De novo genome assembly of the potent medicinal plant Rehmannia glutinosa using nanopore technology.</title>
        <authorList>
            <person name="Ma L."/>
            <person name="Dong C."/>
            <person name="Song C."/>
            <person name="Wang X."/>
            <person name="Zheng X."/>
            <person name="Niu Y."/>
            <person name="Chen S."/>
            <person name="Feng W."/>
        </authorList>
    </citation>
    <scope>NUCLEOTIDE SEQUENCE [LARGE SCALE GENOMIC DNA]</scope>
    <source>
        <strain evidence="3">DH-2019</strain>
    </source>
</reference>
<sequence>MAAPESDSNAKASDIKRPNELIDSNSSPRKRLKTEDELKTEGTTNEASSANGSSHKGFFALEADAAEDKGSRHSMEDAWVVLLDASLESPGNLRCAHFAIYDGHGGRLAAEYAQKHLHKHVLSAGLPRELLDVKCAKKAILNGFRKTDEALLQESAAVHAATRGRDPPVDDVVDVVGRWIHPGLPLVFIAAAQSCIREVLGKFGGWQDGATAVCMWVLGQTVFVANIGDAKAVVARSAAADGSQGGSDSSKPLKAIVLTRNTKPYIHKNEHAGGSISSNGRLQGRLEVSRAFGDRQFKKGAPFDGQDTLFILIVMLWSTYLVSNDIHEKCLYEKLMHEGLFTFLLSDSSVFAKPQPPPKVKKEGLPVTAVCRPCAKLSVNACAKITALQLSLFSGSTNN</sequence>
<name>A0ABR0X463_REHGL</name>
<organism evidence="3 4">
    <name type="scientific">Rehmannia glutinosa</name>
    <name type="common">Chinese foxglove</name>
    <dbReference type="NCBI Taxonomy" id="99300"/>
    <lineage>
        <taxon>Eukaryota</taxon>
        <taxon>Viridiplantae</taxon>
        <taxon>Streptophyta</taxon>
        <taxon>Embryophyta</taxon>
        <taxon>Tracheophyta</taxon>
        <taxon>Spermatophyta</taxon>
        <taxon>Magnoliopsida</taxon>
        <taxon>eudicotyledons</taxon>
        <taxon>Gunneridae</taxon>
        <taxon>Pentapetalae</taxon>
        <taxon>asterids</taxon>
        <taxon>lamiids</taxon>
        <taxon>Lamiales</taxon>
        <taxon>Orobanchaceae</taxon>
        <taxon>Rehmannieae</taxon>
        <taxon>Rehmannia</taxon>
    </lineage>
</organism>
<protein>
    <recommendedName>
        <fullName evidence="2">PPM-type phosphatase domain-containing protein</fullName>
    </recommendedName>
</protein>
<comment type="caution">
    <text evidence="3">The sequence shown here is derived from an EMBL/GenBank/DDBJ whole genome shotgun (WGS) entry which is preliminary data.</text>
</comment>
<dbReference type="PANTHER" id="PTHR13832">
    <property type="entry name" value="PROTEIN PHOSPHATASE 2C"/>
    <property type="match status" value="1"/>
</dbReference>
<dbReference type="Gene3D" id="3.60.40.10">
    <property type="entry name" value="PPM-type phosphatase domain"/>
    <property type="match status" value="1"/>
</dbReference>
<dbReference type="EMBL" id="JABTTQ020000006">
    <property type="protein sequence ID" value="KAK6154001.1"/>
    <property type="molecule type" value="Genomic_DNA"/>
</dbReference>
<dbReference type="PROSITE" id="PS51746">
    <property type="entry name" value="PPM_2"/>
    <property type="match status" value="1"/>
</dbReference>
<dbReference type="InterPro" id="IPR036457">
    <property type="entry name" value="PPM-type-like_dom_sf"/>
</dbReference>
<dbReference type="CDD" id="cd00143">
    <property type="entry name" value="PP2Cc"/>
    <property type="match status" value="1"/>
</dbReference>
<dbReference type="InterPro" id="IPR015655">
    <property type="entry name" value="PP2C"/>
</dbReference>
<dbReference type="SMART" id="SM00332">
    <property type="entry name" value="PP2Cc"/>
    <property type="match status" value="1"/>
</dbReference>
<evidence type="ECO:0000313" key="4">
    <source>
        <dbReference type="Proteomes" id="UP001318860"/>
    </source>
</evidence>
<dbReference type="Proteomes" id="UP001318860">
    <property type="component" value="Unassembled WGS sequence"/>
</dbReference>
<dbReference type="InterPro" id="IPR001932">
    <property type="entry name" value="PPM-type_phosphatase-like_dom"/>
</dbReference>
<evidence type="ECO:0000313" key="3">
    <source>
        <dbReference type="EMBL" id="KAK6154001.1"/>
    </source>
</evidence>
<feature type="region of interest" description="Disordered" evidence="1">
    <location>
        <begin position="1"/>
        <end position="54"/>
    </location>
</feature>
<dbReference type="Pfam" id="PF00481">
    <property type="entry name" value="PP2C"/>
    <property type="match status" value="2"/>
</dbReference>